<gene>
    <name evidence="9" type="ORF">ENS64_07590</name>
</gene>
<dbReference type="InterPro" id="IPR009056">
    <property type="entry name" value="Cyt_c-like_dom"/>
</dbReference>
<dbReference type="InterPro" id="IPR000866">
    <property type="entry name" value="AhpC/TSA"/>
</dbReference>
<dbReference type="GO" id="GO:0016209">
    <property type="term" value="F:antioxidant activity"/>
    <property type="evidence" value="ECO:0007669"/>
    <property type="project" value="InterPro"/>
</dbReference>
<dbReference type="EMBL" id="DSVQ01000012">
    <property type="protein sequence ID" value="HGT39113.1"/>
    <property type="molecule type" value="Genomic_DNA"/>
</dbReference>
<dbReference type="InterPro" id="IPR008977">
    <property type="entry name" value="PHM/PNGase_F_dom_sf"/>
</dbReference>
<dbReference type="Gene3D" id="2.60.120.230">
    <property type="match status" value="1"/>
</dbReference>
<dbReference type="Pfam" id="PF13202">
    <property type="entry name" value="EF-hand_5"/>
    <property type="match status" value="2"/>
</dbReference>
<proteinExistence type="predicted"/>
<evidence type="ECO:0000256" key="1">
    <source>
        <dbReference type="ARBA" id="ARBA00022617"/>
    </source>
</evidence>
<dbReference type="InterPro" id="IPR011992">
    <property type="entry name" value="EF-hand-dom_pair"/>
</dbReference>
<evidence type="ECO:0000256" key="5">
    <source>
        <dbReference type="PROSITE-ProRule" id="PRU00433"/>
    </source>
</evidence>
<evidence type="ECO:0000256" key="2">
    <source>
        <dbReference type="ARBA" id="ARBA00022723"/>
    </source>
</evidence>
<name>A0A7C4LKI2_9PLAN</name>
<keyword evidence="3 5" id="KW-0408">Iron</keyword>
<dbReference type="InterPro" id="IPR036939">
    <property type="entry name" value="Cu2_ascorb_mOase_N_sf"/>
</dbReference>
<dbReference type="PROSITE" id="PS51352">
    <property type="entry name" value="THIOREDOXIN_2"/>
    <property type="match status" value="1"/>
</dbReference>
<dbReference type="CDD" id="cd00051">
    <property type="entry name" value="EFh"/>
    <property type="match status" value="1"/>
</dbReference>
<dbReference type="InterPro" id="IPR013766">
    <property type="entry name" value="Thioredoxin_domain"/>
</dbReference>
<dbReference type="GO" id="GO:0005507">
    <property type="term" value="F:copper ion binding"/>
    <property type="evidence" value="ECO:0007669"/>
    <property type="project" value="InterPro"/>
</dbReference>
<organism evidence="9">
    <name type="scientific">Schlesneria paludicola</name>
    <dbReference type="NCBI Taxonomy" id="360056"/>
    <lineage>
        <taxon>Bacteria</taxon>
        <taxon>Pseudomonadati</taxon>
        <taxon>Planctomycetota</taxon>
        <taxon>Planctomycetia</taxon>
        <taxon>Planctomycetales</taxon>
        <taxon>Planctomycetaceae</taxon>
        <taxon>Schlesneria</taxon>
    </lineage>
</organism>
<sequence length="656" mass="73239">MSRWGVWVAGVLCVWSLWGAPVKGAEPASVRALTTFSVQDYRGRAWTEQDFADAPVLVVAFLGVECPLAKLYGPRLQKIADDYAARGVRMLAVDANRQDSLAEMAAYARQHDVKVPFVKDVQGSLATALGAERTPEVFVLDRNRVVRYRGRIDDQHAVGGRSKPQPTREDLRLALDAVLNDEPVAAPHMPAVGCLIGRPRPSDPSATVTYARHIAPLLQEKCVACHRPGDIGPFSLTEYAEVAGWADMILEVTQERRMPPWHADPKFGKFANENRLSDEELRLIRDWVAAGAPEGDPADLPPPKQFVEGWQLHREPDLVVAMSKQPFRIPAEGEVKYQYFLVDPGLKEDVWINAAEVVPGNRAVVHHVIVFNAGDGRIVDDDRQMLVAYVPGLRVTPLPKGMAKHVAAGSKFIFQMHYTPIGTEQLDLTKVGLYFIDAKDVTHTVQTISTRSRSFRIEPMKDDQRFVTVPVTAPADLLLLSMSPHMHLRGKSFRYEAIWPDGRIETLLDVPRYDFNWQTTYRLAEPRHIPRGTKLVGYASFDNSPNNLANPDPTATVVWGDQSWEEMMIGYADVAVPVNGADTARLARDIRRSTLGDLAGRLFNSLDKNADGKIDRGEVEPRWQSRFDQIDRNGDGVVTRQEFDRGVEVLRNVNGQ</sequence>
<dbReference type="GO" id="GO:0020037">
    <property type="term" value="F:heme binding"/>
    <property type="evidence" value="ECO:0007669"/>
    <property type="project" value="InterPro"/>
</dbReference>
<dbReference type="SUPFAM" id="SSF49742">
    <property type="entry name" value="PHM/PNGase F"/>
    <property type="match status" value="2"/>
</dbReference>
<dbReference type="PANTHER" id="PTHR43640:SF1">
    <property type="entry name" value="THIOREDOXIN-DEPENDENT PEROXIREDOXIN"/>
    <property type="match status" value="1"/>
</dbReference>
<feature type="domain" description="Thioredoxin" evidence="8">
    <location>
        <begin position="27"/>
        <end position="180"/>
    </location>
</feature>
<dbReference type="AlphaFoldDB" id="A0A7C4LKI2"/>
<keyword evidence="1 5" id="KW-0349">Heme</keyword>
<dbReference type="GO" id="GO:0016715">
    <property type="term" value="F:oxidoreductase activity, acting on paired donors, with incorporation or reduction of molecular oxygen, reduced ascorbate as one donor, and incorporation of one atom of oxygen"/>
    <property type="evidence" value="ECO:0007669"/>
    <property type="project" value="InterPro"/>
</dbReference>
<dbReference type="PROSITE" id="PS00018">
    <property type="entry name" value="EF_HAND_1"/>
    <property type="match status" value="1"/>
</dbReference>
<dbReference type="Gene3D" id="3.40.30.10">
    <property type="entry name" value="Glutaredoxin"/>
    <property type="match status" value="1"/>
</dbReference>
<dbReference type="Pfam" id="PF00578">
    <property type="entry name" value="AhpC-TSA"/>
    <property type="match status" value="1"/>
</dbReference>
<evidence type="ECO:0000313" key="9">
    <source>
        <dbReference type="EMBL" id="HGT39113.1"/>
    </source>
</evidence>
<dbReference type="GO" id="GO:0009055">
    <property type="term" value="F:electron transfer activity"/>
    <property type="evidence" value="ECO:0007669"/>
    <property type="project" value="InterPro"/>
</dbReference>
<dbReference type="InterPro" id="IPR036909">
    <property type="entry name" value="Cyt_c-like_dom_sf"/>
</dbReference>
<reference evidence="9" key="1">
    <citation type="journal article" date="2020" name="mSystems">
        <title>Genome- and Community-Level Interaction Insights into Carbon Utilization and Element Cycling Functions of Hydrothermarchaeota in Hydrothermal Sediment.</title>
        <authorList>
            <person name="Zhou Z."/>
            <person name="Liu Y."/>
            <person name="Xu W."/>
            <person name="Pan J."/>
            <person name="Luo Z.H."/>
            <person name="Li M."/>
        </authorList>
    </citation>
    <scope>NUCLEOTIDE SEQUENCE [LARGE SCALE GENOMIC DNA]</scope>
    <source>
        <strain evidence="9">SpSt-508</strain>
    </source>
</reference>
<evidence type="ECO:0000259" key="7">
    <source>
        <dbReference type="PROSITE" id="PS51007"/>
    </source>
</evidence>
<dbReference type="GO" id="GO:0005509">
    <property type="term" value="F:calcium ion binding"/>
    <property type="evidence" value="ECO:0007669"/>
    <property type="project" value="InterPro"/>
</dbReference>
<dbReference type="Gene3D" id="1.10.238.10">
    <property type="entry name" value="EF-hand"/>
    <property type="match status" value="1"/>
</dbReference>
<dbReference type="InterPro" id="IPR036249">
    <property type="entry name" value="Thioredoxin-like_sf"/>
</dbReference>
<keyword evidence="2 5" id="KW-0479">Metal-binding</keyword>
<evidence type="ECO:0000256" key="4">
    <source>
        <dbReference type="ARBA" id="ARBA00023157"/>
    </source>
</evidence>
<comment type="caution">
    <text evidence="9">The sequence shown here is derived from an EMBL/GenBank/DDBJ whole genome shotgun (WGS) entry which is preliminary data.</text>
</comment>
<feature type="domain" description="Cytochrome c" evidence="7">
    <location>
        <begin position="209"/>
        <end position="292"/>
    </location>
</feature>
<dbReference type="Gene3D" id="2.60.120.310">
    <property type="entry name" value="Copper type II, ascorbate-dependent monooxygenase, N-terminal domain"/>
    <property type="match status" value="1"/>
</dbReference>
<dbReference type="InterPro" id="IPR018247">
    <property type="entry name" value="EF_Hand_1_Ca_BS"/>
</dbReference>
<dbReference type="SUPFAM" id="SSF52833">
    <property type="entry name" value="Thioredoxin-like"/>
    <property type="match status" value="1"/>
</dbReference>
<protein>
    <submittedName>
        <fullName evidence="9">Redoxin domain-containing protein</fullName>
    </submittedName>
</protein>
<dbReference type="InterPro" id="IPR002048">
    <property type="entry name" value="EF_hand_dom"/>
</dbReference>
<dbReference type="PROSITE" id="PS51007">
    <property type="entry name" value="CYTC"/>
    <property type="match status" value="1"/>
</dbReference>
<dbReference type="InterPro" id="IPR047262">
    <property type="entry name" value="PRX-like1"/>
</dbReference>
<dbReference type="SUPFAM" id="SSF46626">
    <property type="entry name" value="Cytochrome c"/>
    <property type="match status" value="1"/>
</dbReference>
<evidence type="ECO:0000259" key="6">
    <source>
        <dbReference type="PROSITE" id="PS50222"/>
    </source>
</evidence>
<dbReference type="PANTHER" id="PTHR43640">
    <property type="entry name" value="OS07G0260300 PROTEIN"/>
    <property type="match status" value="1"/>
</dbReference>
<dbReference type="PROSITE" id="PS50222">
    <property type="entry name" value="EF_HAND_2"/>
    <property type="match status" value="1"/>
</dbReference>
<dbReference type="InterPro" id="IPR014784">
    <property type="entry name" value="Cu2_ascorb_mOase-like_C"/>
</dbReference>
<evidence type="ECO:0000256" key="3">
    <source>
        <dbReference type="ARBA" id="ARBA00023004"/>
    </source>
</evidence>
<dbReference type="SUPFAM" id="SSF47473">
    <property type="entry name" value="EF-hand"/>
    <property type="match status" value="1"/>
</dbReference>
<keyword evidence="4" id="KW-1015">Disulfide bond</keyword>
<accession>A0A7C4LKI2</accession>
<evidence type="ECO:0000259" key="8">
    <source>
        <dbReference type="PROSITE" id="PS51352"/>
    </source>
</evidence>
<feature type="domain" description="EF-hand" evidence="6">
    <location>
        <begin position="618"/>
        <end position="653"/>
    </location>
</feature>